<comment type="caution">
    <text evidence="18">The sequence shown here is derived from an EMBL/GenBank/DDBJ whole genome shotgun (WGS) entry which is preliminary data.</text>
</comment>
<feature type="compositionally biased region" description="Basic and acidic residues" evidence="13">
    <location>
        <begin position="165"/>
        <end position="191"/>
    </location>
</feature>
<dbReference type="PANTHER" id="PTHR45838">
    <property type="entry name" value="HISTONE-LYSINE-N-METHYLTRANSFERASE 2 KMT2 FAMILY MEMBER"/>
    <property type="match status" value="1"/>
</dbReference>
<dbReference type="SUPFAM" id="SSF47370">
    <property type="entry name" value="Bromodomain"/>
    <property type="match status" value="1"/>
</dbReference>
<dbReference type="GO" id="GO:0032259">
    <property type="term" value="P:methylation"/>
    <property type="evidence" value="ECO:0007669"/>
    <property type="project" value="UniProtKB-KW"/>
</dbReference>
<dbReference type="InterPro" id="IPR046341">
    <property type="entry name" value="SET_dom_sf"/>
</dbReference>
<dbReference type="InterPro" id="IPR013083">
    <property type="entry name" value="Znf_RING/FYVE/PHD"/>
</dbReference>
<evidence type="ECO:0000256" key="5">
    <source>
        <dbReference type="ARBA" id="ARBA00022771"/>
    </source>
</evidence>
<dbReference type="SMART" id="SM00249">
    <property type="entry name" value="PHD"/>
    <property type="match status" value="5"/>
</dbReference>
<dbReference type="CDD" id="cd15489">
    <property type="entry name" value="PHD_SF"/>
    <property type="match status" value="1"/>
</dbReference>
<evidence type="ECO:0000256" key="2">
    <source>
        <dbReference type="ARBA" id="ARBA00022679"/>
    </source>
</evidence>
<feature type="domain" description="SET" evidence="16">
    <location>
        <begin position="1746"/>
        <end position="1883"/>
    </location>
</feature>
<feature type="region of interest" description="Disordered" evidence="13">
    <location>
        <begin position="659"/>
        <end position="695"/>
    </location>
</feature>
<evidence type="ECO:0000256" key="9">
    <source>
        <dbReference type="ARBA" id="ARBA00023117"/>
    </source>
</evidence>
<dbReference type="SUPFAM" id="SSF82199">
    <property type="entry name" value="SET domain"/>
    <property type="match status" value="1"/>
</dbReference>
<evidence type="ECO:0000313" key="19">
    <source>
        <dbReference type="Proteomes" id="UP000572268"/>
    </source>
</evidence>
<feature type="compositionally biased region" description="Low complexity" evidence="13">
    <location>
        <begin position="1150"/>
        <end position="1162"/>
    </location>
</feature>
<feature type="domain" description="PHD-type" evidence="15">
    <location>
        <begin position="469"/>
        <end position="528"/>
    </location>
</feature>
<evidence type="ECO:0000256" key="4">
    <source>
        <dbReference type="ARBA" id="ARBA00022723"/>
    </source>
</evidence>
<sequence>MPASYLRRLRVTDQFSAVGCGVVMKDASQESNAEGPSFRIGVVKYFTVKWRRYYIQFIDASAAELEALRPQKLPSLRDAKELAESLAISLAHGDVQLSRSATDRLWVDPEDLQIFILSELKVWERPDELHQRKASTTAPPPANKERSWYACSICGYQVPKGSIRWARESPGRGSERDRGGSRVSSHTEIKGSPHSCPAPEEVDDRQRALQRFHNALGSEANDTVMQDAPDSGDGCQPTVKLEVTGGDQVKKESEEQQAGSEDEDSVQPLQCCNCRNVFHGDCLLAHEKLLPPDGMDEVLQFRNLDTYMQGVATAVPELLPKGCQELHAFSKPKLERPRAELSYQSSQRGQSRDFLCPDCRLCQYCCEPLGTYPTNWDKLPLVKLFGCLELAVVCHGCNMSAHGTCCFPIVAPSLLPGTTWRCEDCRQCNSCGRRTYWEPTAQEPTSNGTNLWSITFDTCKACWGGFDANEYCPVCLRAWSTVWCDDMVQCDGCEFWVHAKCDNFTCKEQFTELTDKDVKYFCPICRDTTSKSKYIRALDLLKALDKSHLFSEPVNAAFAPLYLRVVKKPMNLRKMRQKAEAHMYPSVRDFVDDFDQIIANAKLFNMPNTQTYKIAEQFEKNGRLVLERYLLKVAGAAGVAKIVNESPFSPAIPADVASIEGSDRSARTRRSTRISVKPKTDGPSPYKQRLKKAPRKASSAVSRLLASSPSISPISLIITDPRILDLVALVPLLSSSVPPSPLAYPCGALVAPNFLVPCTDITVFTRPRQVAHGKGSVLSPQDSLLVHGRWLLFECCAICGSFGDACSMIECSCCSDAVHYYCAGLISLPFKKGYHCPGCNRCPYCAQVCSKSLSNDPSELTAPRMMCVKCGIIWHSKCRDRWLKKTAASSPDGKRDKLGDWLWDDKFIMCDQCAAEQYKVAFNASRRCLACNNTIIDGTAPNKTCSSKISCVLCGGKWHSKCIPEFRDLSAISIPDYICCQCLAHTPMEGLGGQHNPADQSPTTAASDTEMARSLASELVSMRNRHAACAERSRMLDALAGRHNSGLLKKLPKHLEPALQQTMALAGASVGSTATGSTPPIIGADSEDWLVRTMGQDIFLPRRSVKVPGQASPTVSTPQDALIAQRLLAARDILQWIDTQDLSAGGAGSSGSADGSPVDSSPTLVRPDVTEEPRALCQRSWWLHQGVDPGLLLLRIIHKTLTALGKGYIGAFSPARYPVTGMVIPKNSVSIPVWDERRCSLCGTPSDTLSMGRLIPWLDGQWVHALCAQFTVKGLTVTFPGLLPTDLTASPVELPRREPESGATSAHALPQYARLSRYVSCRVDVVDFPTSLGASAKHTCPLCRGTGAYVSCLCGRHHYHLPCLLTAEGGPAMDLALRVVYCGAILACRAPAYGRSSQKAPHASELVSQLHRCAVTLIPVLPPDQEKLFSDECAAIALGPPPHLQKVLPALTPSACILATIGLLHPFQVPRFRMDDGLPICENSAVRSGGLSIVRLGTIDSRDQLEQPNGFVAIRLFWSVEPTRRRSAYVCTIDYDDNGDRVVTVRIATGGVVAAADSVDAAWRQLVEQLSLERRQQAFRDFTAQWFFGLMSPVVVAHLREARRAFARRKIMQEASLWMDHPGARAQLLTGLLGPGNDSCGPVESVKFKSGWEQPSQPDMRELGVIRTQERGISPLLIGQRSAHYKFLLDPSNCPVESSTGNNQITGEYNQALKSARARTHWPEGPSSSPTLTALYRIRAQTDDSEVLEVKRSRIHNYGLFAKVRFAKGDMVVEYAGEIVRHSVADCRERYYEEEMLMGQCCYMFRLDEHYVVDATLRGNTARFINHSCNPNCVCRVVEDPVPLASEDDASFRGVVRASHKKHIMIVAKNDIRAGEEITYDYQFAVESEKLACKCGAPNCLGRLN</sequence>
<dbReference type="GO" id="GO:0035097">
    <property type="term" value="C:histone methyltransferase complex"/>
    <property type="evidence" value="ECO:0007669"/>
    <property type="project" value="TreeGrafter"/>
</dbReference>
<dbReference type="InterPro" id="IPR003616">
    <property type="entry name" value="Post-SET_dom"/>
</dbReference>
<protein>
    <recommendedName>
        <fullName evidence="20">Histone-lysine N-methyltransferase</fullName>
    </recommendedName>
</protein>
<dbReference type="GO" id="GO:0008270">
    <property type="term" value="F:zinc ion binding"/>
    <property type="evidence" value="ECO:0007669"/>
    <property type="project" value="UniProtKB-KW"/>
</dbReference>
<dbReference type="PROSITE" id="PS50280">
    <property type="entry name" value="SET"/>
    <property type="match status" value="1"/>
</dbReference>
<dbReference type="SUPFAM" id="SSF57903">
    <property type="entry name" value="FYVE/PHD zinc finger"/>
    <property type="match status" value="2"/>
</dbReference>
<feature type="region of interest" description="Disordered" evidence="13">
    <location>
        <begin position="165"/>
        <end position="237"/>
    </location>
</feature>
<dbReference type="Proteomes" id="UP000572268">
    <property type="component" value="Unassembled WGS sequence"/>
</dbReference>
<evidence type="ECO:0008006" key="20">
    <source>
        <dbReference type="Google" id="ProtNLM"/>
    </source>
</evidence>
<evidence type="ECO:0000259" key="14">
    <source>
        <dbReference type="PROSITE" id="PS50014"/>
    </source>
</evidence>
<keyword evidence="10" id="KW-0804">Transcription</keyword>
<dbReference type="InterPro" id="IPR036427">
    <property type="entry name" value="Bromodomain-like_sf"/>
</dbReference>
<dbReference type="Gene3D" id="2.170.270.10">
    <property type="entry name" value="SET domain"/>
    <property type="match status" value="1"/>
</dbReference>
<dbReference type="InterPro" id="IPR019787">
    <property type="entry name" value="Znf_PHD-finger"/>
</dbReference>
<evidence type="ECO:0000259" key="17">
    <source>
        <dbReference type="PROSITE" id="PS50868"/>
    </source>
</evidence>
<keyword evidence="4" id="KW-0479">Metal-binding</keyword>
<keyword evidence="6" id="KW-0862">Zinc</keyword>
<dbReference type="PROSITE" id="PS50868">
    <property type="entry name" value="POST_SET"/>
    <property type="match status" value="1"/>
</dbReference>
<dbReference type="InterPro" id="IPR001214">
    <property type="entry name" value="SET_dom"/>
</dbReference>
<dbReference type="PROSITE" id="PS50016">
    <property type="entry name" value="ZF_PHD_2"/>
    <property type="match status" value="1"/>
</dbReference>
<dbReference type="InterPro" id="IPR019786">
    <property type="entry name" value="Zinc_finger_PHD-type_CS"/>
</dbReference>
<evidence type="ECO:0000256" key="7">
    <source>
        <dbReference type="ARBA" id="ARBA00022853"/>
    </source>
</evidence>
<dbReference type="PROSITE" id="PS50014">
    <property type="entry name" value="BROMODOMAIN_2"/>
    <property type="match status" value="1"/>
</dbReference>
<dbReference type="EMBL" id="JABANN010000310">
    <property type="protein sequence ID" value="KAF4662735.1"/>
    <property type="molecule type" value="Genomic_DNA"/>
</dbReference>
<dbReference type="Gene3D" id="1.20.920.10">
    <property type="entry name" value="Bromodomain-like"/>
    <property type="match status" value="1"/>
</dbReference>
<evidence type="ECO:0000256" key="8">
    <source>
        <dbReference type="ARBA" id="ARBA00023015"/>
    </source>
</evidence>
<keyword evidence="5 12" id="KW-0863">Zinc-finger</keyword>
<dbReference type="CDD" id="cd04369">
    <property type="entry name" value="Bromodomain"/>
    <property type="match status" value="1"/>
</dbReference>
<feature type="region of interest" description="Disordered" evidence="13">
    <location>
        <begin position="1144"/>
        <end position="1166"/>
    </location>
</feature>
<reference evidence="18 19" key="1">
    <citation type="submission" date="2020-04" db="EMBL/GenBank/DDBJ databases">
        <title>Perkinsus olseni comparative genomics.</title>
        <authorList>
            <person name="Bogema D.R."/>
        </authorList>
    </citation>
    <scope>NUCLEOTIDE SEQUENCE [LARGE SCALE GENOMIC DNA]</scope>
    <source>
        <strain evidence="18">ATCC PRA-31</strain>
    </source>
</reference>
<dbReference type="InterPro" id="IPR001965">
    <property type="entry name" value="Znf_PHD"/>
</dbReference>
<evidence type="ECO:0000256" key="11">
    <source>
        <dbReference type="PROSITE-ProRule" id="PRU00035"/>
    </source>
</evidence>
<dbReference type="Gene3D" id="3.30.40.10">
    <property type="entry name" value="Zinc/RING finger domain, C3HC4 (zinc finger)"/>
    <property type="match status" value="1"/>
</dbReference>
<proteinExistence type="predicted"/>
<keyword evidence="3" id="KW-0949">S-adenosyl-L-methionine</keyword>
<keyword evidence="8" id="KW-0805">Transcription regulation</keyword>
<gene>
    <name evidence="18" type="ORF">FOL46_005165</name>
</gene>
<dbReference type="PRINTS" id="PR00503">
    <property type="entry name" value="BROMODOMAIN"/>
</dbReference>
<evidence type="ECO:0000256" key="6">
    <source>
        <dbReference type="ARBA" id="ARBA00022833"/>
    </source>
</evidence>
<dbReference type="CDD" id="cd10518">
    <property type="entry name" value="SET_SETD1-like"/>
    <property type="match status" value="1"/>
</dbReference>
<dbReference type="Gene3D" id="3.30.160.360">
    <property type="match status" value="1"/>
</dbReference>
<keyword evidence="1" id="KW-0489">Methyltransferase</keyword>
<dbReference type="InterPro" id="IPR011011">
    <property type="entry name" value="Znf_FYVE_PHD"/>
</dbReference>
<evidence type="ECO:0000259" key="16">
    <source>
        <dbReference type="PROSITE" id="PS50280"/>
    </source>
</evidence>
<accession>A0A7J6LU03</accession>
<dbReference type="Pfam" id="PF00439">
    <property type="entry name" value="Bromodomain"/>
    <property type="match status" value="1"/>
</dbReference>
<keyword evidence="2" id="KW-0808">Transferase</keyword>
<feature type="domain" description="Post-SET" evidence="17">
    <location>
        <begin position="1889"/>
        <end position="1905"/>
    </location>
</feature>
<dbReference type="PANTHER" id="PTHR45838:SF4">
    <property type="entry name" value="HISTONE-LYSINE N-METHYLTRANSFERASE TRITHORAX"/>
    <property type="match status" value="1"/>
</dbReference>
<dbReference type="SMART" id="SM00297">
    <property type="entry name" value="BROMO"/>
    <property type="match status" value="1"/>
</dbReference>
<name>A0A7J6LU03_PEROL</name>
<evidence type="ECO:0000313" key="18">
    <source>
        <dbReference type="EMBL" id="KAF4662735.1"/>
    </source>
</evidence>
<dbReference type="GO" id="GO:0045893">
    <property type="term" value="P:positive regulation of DNA-templated transcription"/>
    <property type="evidence" value="ECO:0007669"/>
    <property type="project" value="TreeGrafter"/>
</dbReference>
<feature type="domain" description="Bromo" evidence="14">
    <location>
        <begin position="542"/>
        <end position="612"/>
    </location>
</feature>
<evidence type="ECO:0000256" key="1">
    <source>
        <dbReference type="ARBA" id="ARBA00022603"/>
    </source>
</evidence>
<evidence type="ECO:0000256" key="10">
    <source>
        <dbReference type="ARBA" id="ARBA00023163"/>
    </source>
</evidence>
<evidence type="ECO:0000256" key="3">
    <source>
        <dbReference type="ARBA" id="ARBA00022691"/>
    </source>
</evidence>
<keyword evidence="9 11" id="KW-0103">Bromodomain</keyword>
<evidence type="ECO:0000256" key="13">
    <source>
        <dbReference type="SAM" id="MobiDB-lite"/>
    </source>
</evidence>
<evidence type="ECO:0000256" key="12">
    <source>
        <dbReference type="PROSITE-ProRule" id="PRU00146"/>
    </source>
</evidence>
<dbReference type="SMART" id="SM00317">
    <property type="entry name" value="SET"/>
    <property type="match status" value="1"/>
</dbReference>
<dbReference type="GO" id="GO:0042800">
    <property type="term" value="F:histone H3K4 methyltransferase activity"/>
    <property type="evidence" value="ECO:0007669"/>
    <property type="project" value="TreeGrafter"/>
</dbReference>
<dbReference type="SMART" id="SM00508">
    <property type="entry name" value="PostSET"/>
    <property type="match status" value="1"/>
</dbReference>
<dbReference type="PROSITE" id="PS01359">
    <property type="entry name" value="ZF_PHD_1"/>
    <property type="match status" value="1"/>
</dbReference>
<evidence type="ECO:0000259" key="15">
    <source>
        <dbReference type="PROSITE" id="PS50016"/>
    </source>
</evidence>
<organism evidence="18 19">
    <name type="scientific">Perkinsus olseni</name>
    <name type="common">Perkinsus atlanticus</name>
    <dbReference type="NCBI Taxonomy" id="32597"/>
    <lineage>
        <taxon>Eukaryota</taxon>
        <taxon>Sar</taxon>
        <taxon>Alveolata</taxon>
        <taxon>Perkinsozoa</taxon>
        <taxon>Perkinsea</taxon>
        <taxon>Perkinsida</taxon>
        <taxon>Perkinsidae</taxon>
        <taxon>Perkinsus</taxon>
    </lineage>
</organism>
<keyword evidence="7" id="KW-0156">Chromatin regulator</keyword>
<dbReference type="InterPro" id="IPR001487">
    <property type="entry name" value="Bromodomain"/>
</dbReference>
<dbReference type="Pfam" id="PF00856">
    <property type="entry name" value="SET"/>
    <property type="match status" value="1"/>
</dbReference>